<gene>
    <name evidence="1" type="ORF">ADL12_00775</name>
</gene>
<proteinExistence type="predicted"/>
<name>A0A0X3VRG4_9ACTN</name>
<dbReference type="Proteomes" id="UP000053923">
    <property type="component" value="Unassembled WGS sequence"/>
</dbReference>
<dbReference type="EMBL" id="LLZG01000001">
    <property type="protein sequence ID" value="KUL47007.1"/>
    <property type="molecule type" value="Genomic_DNA"/>
</dbReference>
<protein>
    <submittedName>
        <fullName evidence="1">Uncharacterized protein</fullName>
    </submittedName>
</protein>
<accession>A0A0X3VRG4</accession>
<reference evidence="2" key="1">
    <citation type="submission" date="2015-10" db="EMBL/GenBank/DDBJ databases">
        <authorList>
            <person name="Ju K.-S."/>
            <person name="Doroghazi J.R."/>
            <person name="Metcalf W.W."/>
        </authorList>
    </citation>
    <scope>NUCLEOTIDE SEQUENCE [LARGE SCALE GENOMIC DNA]</scope>
    <source>
        <strain evidence="2">NRRL 3151</strain>
    </source>
</reference>
<evidence type="ECO:0000313" key="2">
    <source>
        <dbReference type="Proteomes" id="UP000053923"/>
    </source>
</evidence>
<organism evidence="1 2">
    <name type="scientific">Streptomyces regalis</name>
    <dbReference type="NCBI Taxonomy" id="68262"/>
    <lineage>
        <taxon>Bacteria</taxon>
        <taxon>Bacillati</taxon>
        <taxon>Actinomycetota</taxon>
        <taxon>Actinomycetes</taxon>
        <taxon>Kitasatosporales</taxon>
        <taxon>Streptomycetaceae</taxon>
        <taxon>Streptomyces</taxon>
    </lineage>
</organism>
<comment type="caution">
    <text evidence="1">The sequence shown here is derived from an EMBL/GenBank/DDBJ whole genome shotgun (WGS) entry which is preliminary data.</text>
</comment>
<dbReference type="RefSeq" id="WP_062697298.1">
    <property type="nucleotide sequence ID" value="NZ_LLZG01000001.1"/>
</dbReference>
<sequence length="71" mass="7660">MRDRELGRTGLNVSEIGYGARGPGKIRSFGISVKDHQPENVLAVLRTGVPDVVQVICNIFEQAPSDTLLPA</sequence>
<dbReference type="AlphaFoldDB" id="A0A0X3VRG4"/>
<evidence type="ECO:0000313" key="1">
    <source>
        <dbReference type="EMBL" id="KUL47007.1"/>
    </source>
</evidence>
<keyword evidence="2" id="KW-1185">Reference proteome</keyword>